<gene>
    <name evidence="3" type="ORF">B0H63DRAFT_488685</name>
</gene>
<keyword evidence="2" id="KW-0812">Transmembrane</keyword>
<sequence>MAADSTPFRKIDELITKLADPTIPDAAAIHLGDELSCTVLDELYPNLDFVARRSSLHIDPIHKHLQKCRKIIITEDPNLHLIWNNGIVYLKPLPHCLLSHSFWSGYLGPGSAYRGEALGFVRSYARLIRHHSDFKLALEAGLIPSSALSPNPYLSSPSSPPESTGELTYTTLLRFLRHFSDIPDADVSLRWRFGQLRLSRLNWAVRIFQPRTSTEKGFLYRIYYEQQHWQTGQFLNEFAAPFLFLFATLSLILSGMQVVLATEFNERGKGWHVFANVSLWFSIAIIIIVVVLFVSLGAVTVVIWALQFHFSYRSWKRSHAEIKVPNVEGGRESGGSERPAVADRKGN</sequence>
<evidence type="ECO:0000256" key="2">
    <source>
        <dbReference type="SAM" id="Phobius"/>
    </source>
</evidence>
<organism evidence="3 4">
    <name type="scientific">Podospora didyma</name>
    <dbReference type="NCBI Taxonomy" id="330526"/>
    <lineage>
        <taxon>Eukaryota</taxon>
        <taxon>Fungi</taxon>
        <taxon>Dikarya</taxon>
        <taxon>Ascomycota</taxon>
        <taxon>Pezizomycotina</taxon>
        <taxon>Sordariomycetes</taxon>
        <taxon>Sordariomycetidae</taxon>
        <taxon>Sordariales</taxon>
        <taxon>Podosporaceae</taxon>
        <taxon>Podospora</taxon>
    </lineage>
</organism>
<dbReference type="PANTHER" id="PTHR34414:SF1">
    <property type="entry name" value="SUBTILISIN-LIKE SERINE PROTEASE"/>
    <property type="match status" value="1"/>
</dbReference>
<reference evidence="3" key="2">
    <citation type="submission" date="2023-06" db="EMBL/GenBank/DDBJ databases">
        <authorList>
            <consortium name="Lawrence Berkeley National Laboratory"/>
            <person name="Haridas S."/>
            <person name="Hensen N."/>
            <person name="Bonometti L."/>
            <person name="Westerberg I."/>
            <person name="Brannstrom I.O."/>
            <person name="Guillou S."/>
            <person name="Cros-Aarteil S."/>
            <person name="Calhoun S."/>
            <person name="Kuo A."/>
            <person name="Mondo S."/>
            <person name="Pangilinan J."/>
            <person name="Riley R."/>
            <person name="LaButti K."/>
            <person name="Andreopoulos B."/>
            <person name="Lipzen A."/>
            <person name="Chen C."/>
            <person name="Yanf M."/>
            <person name="Daum C."/>
            <person name="Ng V."/>
            <person name="Clum A."/>
            <person name="Steindorff A."/>
            <person name="Ohm R."/>
            <person name="Martin F."/>
            <person name="Silar P."/>
            <person name="Natvig D."/>
            <person name="Lalanne C."/>
            <person name="Gautier V."/>
            <person name="Ament-velasquez S.L."/>
            <person name="Kruys A."/>
            <person name="Hutchinson M.I."/>
            <person name="Powell A.J."/>
            <person name="Barry K."/>
            <person name="Miller A.N."/>
            <person name="Grigoriev I.V."/>
            <person name="Debuchy R."/>
            <person name="Gladieux P."/>
            <person name="Thoren M.H."/>
            <person name="Johannesson H."/>
        </authorList>
    </citation>
    <scope>NUCLEOTIDE SEQUENCE</scope>
    <source>
        <strain evidence="3">CBS 232.78</strain>
    </source>
</reference>
<dbReference type="EMBL" id="JAULSW010000010">
    <property type="protein sequence ID" value="KAK3368553.1"/>
    <property type="molecule type" value="Genomic_DNA"/>
</dbReference>
<evidence type="ECO:0000313" key="4">
    <source>
        <dbReference type="Proteomes" id="UP001285441"/>
    </source>
</evidence>
<dbReference type="AlphaFoldDB" id="A0AAE0K1T9"/>
<accession>A0AAE0K1T9</accession>
<dbReference type="InterPro" id="IPR046536">
    <property type="entry name" value="DUF6601"/>
</dbReference>
<reference evidence="3" key="1">
    <citation type="journal article" date="2023" name="Mol. Phylogenet. Evol.">
        <title>Genome-scale phylogeny and comparative genomics of the fungal order Sordariales.</title>
        <authorList>
            <person name="Hensen N."/>
            <person name="Bonometti L."/>
            <person name="Westerberg I."/>
            <person name="Brannstrom I.O."/>
            <person name="Guillou S."/>
            <person name="Cros-Aarteil S."/>
            <person name="Calhoun S."/>
            <person name="Haridas S."/>
            <person name="Kuo A."/>
            <person name="Mondo S."/>
            <person name="Pangilinan J."/>
            <person name="Riley R."/>
            <person name="LaButti K."/>
            <person name="Andreopoulos B."/>
            <person name="Lipzen A."/>
            <person name="Chen C."/>
            <person name="Yan M."/>
            <person name="Daum C."/>
            <person name="Ng V."/>
            <person name="Clum A."/>
            <person name="Steindorff A."/>
            <person name="Ohm R.A."/>
            <person name="Martin F."/>
            <person name="Silar P."/>
            <person name="Natvig D.O."/>
            <person name="Lalanne C."/>
            <person name="Gautier V."/>
            <person name="Ament-Velasquez S.L."/>
            <person name="Kruys A."/>
            <person name="Hutchinson M.I."/>
            <person name="Powell A.J."/>
            <person name="Barry K."/>
            <person name="Miller A.N."/>
            <person name="Grigoriev I.V."/>
            <person name="Debuchy R."/>
            <person name="Gladieux P."/>
            <person name="Hiltunen Thoren M."/>
            <person name="Johannesson H."/>
        </authorList>
    </citation>
    <scope>NUCLEOTIDE SEQUENCE</scope>
    <source>
        <strain evidence="3">CBS 232.78</strain>
    </source>
</reference>
<feature type="transmembrane region" description="Helical" evidence="2">
    <location>
        <begin position="280"/>
        <end position="306"/>
    </location>
</feature>
<dbReference type="PANTHER" id="PTHR34414">
    <property type="entry name" value="HET DOMAIN-CONTAINING PROTEIN-RELATED"/>
    <property type="match status" value="1"/>
</dbReference>
<keyword evidence="2" id="KW-1133">Transmembrane helix</keyword>
<name>A0AAE0K1T9_9PEZI</name>
<feature type="transmembrane region" description="Helical" evidence="2">
    <location>
        <begin position="238"/>
        <end position="260"/>
    </location>
</feature>
<comment type="caution">
    <text evidence="3">The sequence shown here is derived from an EMBL/GenBank/DDBJ whole genome shotgun (WGS) entry which is preliminary data.</text>
</comment>
<feature type="compositionally biased region" description="Basic and acidic residues" evidence="1">
    <location>
        <begin position="329"/>
        <end position="347"/>
    </location>
</feature>
<protein>
    <submittedName>
        <fullName evidence="3">Uncharacterized protein</fullName>
    </submittedName>
</protein>
<keyword evidence="4" id="KW-1185">Reference proteome</keyword>
<dbReference type="Proteomes" id="UP001285441">
    <property type="component" value="Unassembled WGS sequence"/>
</dbReference>
<keyword evidence="2" id="KW-0472">Membrane</keyword>
<proteinExistence type="predicted"/>
<feature type="region of interest" description="Disordered" evidence="1">
    <location>
        <begin position="326"/>
        <end position="347"/>
    </location>
</feature>
<evidence type="ECO:0000256" key="1">
    <source>
        <dbReference type="SAM" id="MobiDB-lite"/>
    </source>
</evidence>
<evidence type="ECO:0000313" key="3">
    <source>
        <dbReference type="EMBL" id="KAK3368553.1"/>
    </source>
</evidence>
<dbReference type="Pfam" id="PF20246">
    <property type="entry name" value="DUF6601"/>
    <property type="match status" value="1"/>
</dbReference>